<evidence type="ECO:0000313" key="3">
    <source>
        <dbReference type="EMBL" id="KAF7368254.1"/>
    </source>
</evidence>
<protein>
    <recommendedName>
        <fullName evidence="2">DUF6699 domain-containing protein</fullName>
    </recommendedName>
</protein>
<comment type="caution">
    <text evidence="3">The sequence shown here is derived from an EMBL/GenBank/DDBJ whole genome shotgun (WGS) entry which is preliminary data.</text>
</comment>
<evidence type="ECO:0000256" key="1">
    <source>
        <dbReference type="SAM" id="MobiDB-lite"/>
    </source>
</evidence>
<dbReference type="Gene3D" id="1.20.1310.10">
    <property type="entry name" value="Cullin Repeats"/>
    <property type="match status" value="1"/>
</dbReference>
<feature type="region of interest" description="Disordered" evidence="1">
    <location>
        <begin position="511"/>
        <end position="627"/>
    </location>
</feature>
<evidence type="ECO:0000259" key="2">
    <source>
        <dbReference type="Pfam" id="PF20415"/>
    </source>
</evidence>
<dbReference type="OrthoDB" id="3059861at2759"/>
<reference evidence="3" key="1">
    <citation type="submission" date="2020-05" db="EMBL/GenBank/DDBJ databases">
        <title>Mycena genomes resolve the evolution of fungal bioluminescence.</title>
        <authorList>
            <person name="Tsai I.J."/>
        </authorList>
    </citation>
    <scope>NUCLEOTIDE SEQUENCE</scope>
    <source>
        <strain evidence="3">CCC161011</strain>
    </source>
</reference>
<dbReference type="InterPro" id="IPR016159">
    <property type="entry name" value="Cullin_repeat-like_dom_sf"/>
</dbReference>
<feature type="region of interest" description="Disordered" evidence="1">
    <location>
        <begin position="712"/>
        <end position="742"/>
    </location>
</feature>
<name>A0A8H6Z0N6_9AGAR</name>
<evidence type="ECO:0000313" key="4">
    <source>
        <dbReference type="Proteomes" id="UP000620124"/>
    </source>
</evidence>
<organism evidence="3 4">
    <name type="scientific">Mycena venus</name>
    <dbReference type="NCBI Taxonomy" id="2733690"/>
    <lineage>
        <taxon>Eukaryota</taxon>
        <taxon>Fungi</taxon>
        <taxon>Dikarya</taxon>
        <taxon>Basidiomycota</taxon>
        <taxon>Agaricomycotina</taxon>
        <taxon>Agaricomycetes</taxon>
        <taxon>Agaricomycetidae</taxon>
        <taxon>Agaricales</taxon>
        <taxon>Marasmiineae</taxon>
        <taxon>Mycenaceae</taxon>
        <taxon>Mycena</taxon>
    </lineage>
</organism>
<accession>A0A8H6Z0N6</accession>
<dbReference type="Pfam" id="PF20415">
    <property type="entry name" value="DUF6699"/>
    <property type="match status" value="1"/>
</dbReference>
<proteinExistence type="predicted"/>
<gene>
    <name evidence="3" type="ORF">MVEN_00145900</name>
</gene>
<dbReference type="EMBL" id="JACAZI010000002">
    <property type="protein sequence ID" value="KAF7368254.1"/>
    <property type="molecule type" value="Genomic_DNA"/>
</dbReference>
<sequence length="919" mass="101786">MLCALLVGILMTLVGYIGSFTIVQNSSTSSDTYIWLGAEAALAFIRILIWALNPTWDDSDGIRFRLDGQKIPPLHETLGCSENHATKLKIVPETTFWEALTAYSGPLNVDLINKVPEFKHWYSWVRHERGEILYLILEGEETILCRMEIGKDPDFHHARIMDSTSNAVHVIQQGILEKDHPLMLESSDFKNNVFEHYFSILSVAQADDSSPIRASWPLSESSVEGWVAHIPKRCRHLGDPEQGTAGDDSALWLHFRPAVNRTLEGMPLTFRQFKTSFGTISDHADSQVIYHHLSTHLSTHTKTIYLESKRVSGTGLVDFYNEKWRIYSNGALSLKRIFKPLNSNFVKRELDDRKKAKKIGTREKQAEENTTTEVSPTHESEIIDTVENVAFAHWRTNVLLPLSRRFSGNGMKREVNRVLACFMSRDLTRDDVSDMCLDVVWSSEQTVETSLRQVMADPSVDRDLVSALHELAITFRGDGPNEDAMRADDEAGRLRETLETEDSGLEHNVPIESGQEHAHPPVGGTSPTIATDGKTTEEEAGRLSETLETEDPGLGHNVPIESGQELAHPPVGGTSPTIATDGKTTEEEAGRLSETLETEDPGLRHNVPIESGQELAHPPVGGTSPTIATSRKSIEEEAGRLRETLATEDPGLEHNVPIESGQEHALPPVGRKSPTIATSRKTTAPIPPLSLTTLPKKEVRWKLTVDEYVTRNSPESWTSPLPAPSKASITVPIPPPPPQPNQDLPLPGAEGLQIHRSLTAAQALQLDFSFPSDAFRHNPQLTQTLLNEPACNPRQSVVHLRISAGLHTVEFDVVHTPRGHAVTVGDVLTGIQAHLRQYDRGKAPREAAQYMYRRVATVNGYCSARDARKEAATIAAERQGGGRFVDRLLGHTLFAGLSPQLGQPDNYWQVQLAIPERYA</sequence>
<dbReference type="SUPFAM" id="SSF74788">
    <property type="entry name" value="Cullin repeat-like"/>
    <property type="match status" value="1"/>
</dbReference>
<feature type="domain" description="DUF6699" evidence="2">
    <location>
        <begin position="767"/>
        <end position="899"/>
    </location>
</feature>
<dbReference type="Proteomes" id="UP000620124">
    <property type="component" value="Unassembled WGS sequence"/>
</dbReference>
<keyword evidence="4" id="KW-1185">Reference proteome</keyword>
<dbReference type="AlphaFoldDB" id="A0A8H6Z0N6"/>
<feature type="compositionally biased region" description="Basic and acidic residues" evidence="1">
    <location>
        <begin position="356"/>
        <end position="367"/>
    </location>
</feature>
<dbReference type="InterPro" id="IPR046522">
    <property type="entry name" value="DUF6699"/>
</dbReference>
<feature type="region of interest" description="Disordered" evidence="1">
    <location>
        <begin position="651"/>
        <end position="690"/>
    </location>
</feature>
<feature type="region of interest" description="Disordered" evidence="1">
    <location>
        <begin position="356"/>
        <end position="379"/>
    </location>
</feature>